<feature type="transmembrane region" description="Helical" evidence="1">
    <location>
        <begin position="25"/>
        <end position="45"/>
    </location>
</feature>
<dbReference type="Proteomes" id="UP001420932">
    <property type="component" value="Unassembled WGS sequence"/>
</dbReference>
<accession>A0AAP0IGR7</accession>
<keyword evidence="1" id="KW-0812">Transmembrane</keyword>
<evidence type="ECO:0000313" key="3">
    <source>
        <dbReference type="Proteomes" id="UP001420932"/>
    </source>
</evidence>
<sequence length="51" mass="5937">MTHTCSSWLDMVGIFLMVFRSPSHSFFMVDIVGIYLMMYVNVVIIDNKIHP</sequence>
<organism evidence="2 3">
    <name type="scientific">Stephania yunnanensis</name>
    <dbReference type="NCBI Taxonomy" id="152371"/>
    <lineage>
        <taxon>Eukaryota</taxon>
        <taxon>Viridiplantae</taxon>
        <taxon>Streptophyta</taxon>
        <taxon>Embryophyta</taxon>
        <taxon>Tracheophyta</taxon>
        <taxon>Spermatophyta</taxon>
        <taxon>Magnoliopsida</taxon>
        <taxon>Ranunculales</taxon>
        <taxon>Menispermaceae</taxon>
        <taxon>Menispermoideae</taxon>
        <taxon>Cissampelideae</taxon>
        <taxon>Stephania</taxon>
    </lineage>
</organism>
<evidence type="ECO:0000256" key="1">
    <source>
        <dbReference type="SAM" id="Phobius"/>
    </source>
</evidence>
<name>A0AAP0IGR7_9MAGN</name>
<reference evidence="2 3" key="1">
    <citation type="submission" date="2024-01" db="EMBL/GenBank/DDBJ databases">
        <title>Genome assemblies of Stephania.</title>
        <authorList>
            <person name="Yang L."/>
        </authorList>
    </citation>
    <scope>NUCLEOTIDE SEQUENCE [LARGE SCALE GENOMIC DNA]</scope>
    <source>
        <strain evidence="2">YNDBR</strain>
        <tissue evidence="2">Leaf</tissue>
    </source>
</reference>
<comment type="caution">
    <text evidence="2">The sequence shown here is derived from an EMBL/GenBank/DDBJ whole genome shotgun (WGS) entry which is preliminary data.</text>
</comment>
<protein>
    <submittedName>
        <fullName evidence="2">Uncharacterized protein</fullName>
    </submittedName>
</protein>
<dbReference type="AlphaFoldDB" id="A0AAP0IGR7"/>
<keyword evidence="3" id="KW-1185">Reference proteome</keyword>
<dbReference type="EMBL" id="JBBNAF010000009">
    <property type="protein sequence ID" value="KAK9114840.1"/>
    <property type="molecule type" value="Genomic_DNA"/>
</dbReference>
<gene>
    <name evidence="2" type="ORF">Syun_021637</name>
</gene>
<keyword evidence="1" id="KW-1133">Transmembrane helix</keyword>
<keyword evidence="1" id="KW-0472">Membrane</keyword>
<proteinExistence type="predicted"/>
<evidence type="ECO:0000313" key="2">
    <source>
        <dbReference type="EMBL" id="KAK9114840.1"/>
    </source>
</evidence>